<proteinExistence type="predicted"/>
<dbReference type="EMBL" id="UGYW01000002">
    <property type="protein sequence ID" value="SUJ19125.1"/>
    <property type="molecule type" value="Genomic_DNA"/>
</dbReference>
<dbReference type="RefSeq" id="WP_115170572.1">
    <property type="nucleotide sequence ID" value="NZ_UGYW01000002.1"/>
</dbReference>
<dbReference type="Proteomes" id="UP000254893">
    <property type="component" value="Unassembled WGS sequence"/>
</dbReference>
<accession>A0A380CEV3</accession>
<evidence type="ECO:0000313" key="1">
    <source>
        <dbReference type="EMBL" id="SUJ19125.1"/>
    </source>
</evidence>
<gene>
    <name evidence="1" type="ORF">NCTC11388_02833</name>
</gene>
<protein>
    <submittedName>
        <fullName evidence="1">Uncharacterized protein</fullName>
    </submittedName>
</protein>
<dbReference type="AlphaFoldDB" id="A0A380CEV3"/>
<name>A0A380CEV3_SPHSI</name>
<organism evidence="1 2">
    <name type="scientific">Sphingobacterium spiritivorum</name>
    <name type="common">Flavobacterium spiritivorum</name>
    <dbReference type="NCBI Taxonomy" id="258"/>
    <lineage>
        <taxon>Bacteria</taxon>
        <taxon>Pseudomonadati</taxon>
        <taxon>Bacteroidota</taxon>
        <taxon>Sphingobacteriia</taxon>
        <taxon>Sphingobacteriales</taxon>
        <taxon>Sphingobacteriaceae</taxon>
        <taxon>Sphingobacterium</taxon>
    </lineage>
</organism>
<sequence length="170" mass="18473">MAVENSSLGLKSIKIADVVANGLPTSFTVEIPDAQIDSATVTETEPTREDIRTEQRKGVYRRITTEEGSVSYTVQTYDLSTDQLEALKGGTVTPATATVGKRWGRTEQVEMRKAVEIITLDDFKILFPNADVMALITWPTAKGALGTLTITFTALDHPMGDVVVEEPLAD</sequence>
<evidence type="ECO:0000313" key="2">
    <source>
        <dbReference type="Proteomes" id="UP000254893"/>
    </source>
</evidence>
<reference evidence="1 2" key="1">
    <citation type="submission" date="2018-06" db="EMBL/GenBank/DDBJ databases">
        <authorList>
            <consortium name="Pathogen Informatics"/>
            <person name="Doyle S."/>
        </authorList>
    </citation>
    <scope>NUCLEOTIDE SEQUENCE [LARGE SCALE GENOMIC DNA]</scope>
    <source>
        <strain evidence="1 2">NCTC11388</strain>
    </source>
</reference>